<dbReference type="AlphaFoldDB" id="A0A388LX93"/>
<evidence type="ECO:0000256" key="2">
    <source>
        <dbReference type="ARBA" id="ARBA00006190"/>
    </source>
</evidence>
<organism evidence="6 7">
    <name type="scientific">Chara braunii</name>
    <name type="common">Braun's stonewort</name>
    <dbReference type="NCBI Taxonomy" id="69332"/>
    <lineage>
        <taxon>Eukaryota</taxon>
        <taxon>Viridiplantae</taxon>
        <taxon>Streptophyta</taxon>
        <taxon>Charophyceae</taxon>
        <taxon>Charales</taxon>
        <taxon>Characeae</taxon>
        <taxon>Chara</taxon>
    </lineage>
</organism>
<reference evidence="6 7" key="1">
    <citation type="journal article" date="2018" name="Cell">
        <title>The Chara Genome: Secondary Complexity and Implications for Plant Terrestrialization.</title>
        <authorList>
            <person name="Nishiyama T."/>
            <person name="Sakayama H."/>
            <person name="Vries J.D."/>
            <person name="Buschmann H."/>
            <person name="Saint-Marcoux D."/>
            <person name="Ullrich K.K."/>
            <person name="Haas F.B."/>
            <person name="Vanderstraeten L."/>
            <person name="Becker D."/>
            <person name="Lang D."/>
            <person name="Vosolsobe S."/>
            <person name="Rombauts S."/>
            <person name="Wilhelmsson P.K.I."/>
            <person name="Janitza P."/>
            <person name="Kern R."/>
            <person name="Heyl A."/>
            <person name="Rumpler F."/>
            <person name="Villalobos L.I.A.C."/>
            <person name="Clay J.M."/>
            <person name="Skokan R."/>
            <person name="Toyoda A."/>
            <person name="Suzuki Y."/>
            <person name="Kagoshima H."/>
            <person name="Schijlen E."/>
            <person name="Tajeshwar N."/>
            <person name="Catarino B."/>
            <person name="Hetherington A.J."/>
            <person name="Saltykova A."/>
            <person name="Bonnot C."/>
            <person name="Breuninger H."/>
            <person name="Symeonidi A."/>
            <person name="Radhakrishnan G.V."/>
            <person name="Van Nieuwerburgh F."/>
            <person name="Deforce D."/>
            <person name="Chang C."/>
            <person name="Karol K.G."/>
            <person name="Hedrich R."/>
            <person name="Ulvskov P."/>
            <person name="Glockner G."/>
            <person name="Delwiche C.F."/>
            <person name="Petrasek J."/>
            <person name="Van de Peer Y."/>
            <person name="Friml J."/>
            <person name="Beilby M."/>
            <person name="Dolan L."/>
            <person name="Kohara Y."/>
            <person name="Sugano S."/>
            <person name="Fujiyama A."/>
            <person name="Delaux P.-M."/>
            <person name="Quint M."/>
            <person name="TheiBen G."/>
            <person name="Hagemann M."/>
            <person name="Harholt J."/>
            <person name="Dunand C."/>
            <person name="Zachgo S."/>
            <person name="Langdale J."/>
            <person name="Maumus F."/>
            <person name="Straeten D.V.D."/>
            <person name="Gould S.B."/>
            <person name="Rensing S.A."/>
        </authorList>
    </citation>
    <scope>NUCLEOTIDE SEQUENCE [LARGE SCALE GENOMIC DNA]</scope>
    <source>
        <strain evidence="6 7">S276</strain>
    </source>
</reference>
<sequence length="226" mass="25568">MSIFQRLFGKPKEEQSALPTLEKLKETLEMLEKKEAFMQKKIGMEIERAKEFTRLKNKRAAIQCLKRKKMYEVQVDNLANHQLRIHDQMILLESAKATTEVVDALRSGASAMKNIQKETNIDSVDKILDDINEQTETMKQIQQTLGEPVGASEFDEDELLNELEELEALEMEEEMLKPPAPLPAVPARPVAAAQTPPRAQAAPARTAVQKDDDDEELEALQREMAA</sequence>
<dbReference type="GO" id="GO:0006900">
    <property type="term" value="P:vesicle budding from membrane"/>
    <property type="evidence" value="ECO:0007669"/>
    <property type="project" value="TreeGrafter"/>
</dbReference>
<dbReference type="PANTHER" id="PTHR22761:SF10">
    <property type="entry name" value="GH13992P"/>
    <property type="match status" value="1"/>
</dbReference>
<evidence type="ECO:0000256" key="3">
    <source>
        <dbReference type="ARBA" id="ARBA00022753"/>
    </source>
</evidence>
<keyword evidence="4" id="KW-0175">Coiled coil</keyword>
<accession>A0A388LX93</accession>
<keyword evidence="7" id="KW-1185">Reference proteome</keyword>
<comment type="caution">
    <text evidence="6">The sequence shown here is derived from an EMBL/GenBank/DDBJ whole genome shotgun (WGS) entry which is preliminary data.</text>
</comment>
<dbReference type="Gene3D" id="6.10.250.1710">
    <property type="match status" value="1"/>
</dbReference>
<dbReference type="PANTHER" id="PTHR22761">
    <property type="entry name" value="CHARGED MULTIVESICULAR BODY PROTEIN"/>
    <property type="match status" value="1"/>
</dbReference>
<dbReference type="OMA" id="MKQIHGG"/>
<dbReference type="GO" id="GO:0005771">
    <property type="term" value="C:multivesicular body"/>
    <property type="evidence" value="ECO:0007669"/>
    <property type="project" value="TreeGrafter"/>
</dbReference>
<proteinExistence type="inferred from homology"/>
<dbReference type="Gramene" id="GBG86947">
    <property type="protein sequence ID" value="GBG86947"/>
    <property type="gene ID" value="CBR_g44400"/>
</dbReference>
<dbReference type="Gene3D" id="1.10.287.1060">
    <property type="entry name" value="ESAT-6-like"/>
    <property type="match status" value="1"/>
</dbReference>
<evidence type="ECO:0000256" key="4">
    <source>
        <dbReference type="SAM" id="Coils"/>
    </source>
</evidence>
<dbReference type="OrthoDB" id="5592979at2759"/>
<dbReference type="GO" id="GO:0000815">
    <property type="term" value="C:ESCRT III complex"/>
    <property type="evidence" value="ECO:0007669"/>
    <property type="project" value="TreeGrafter"/>
</dbReference>
<feature type="region of interest" description="Disordered" evidence="5">
    <location>
        <begin position="179"/>
        <end position="226"/>
    </location>
</feature>
<evidence type="ECO:0000256" key="1">
    <source>
        <dbReference type="ARBA" id="ARBA00004177"/>
    </source>
</evidence>
<name>A0A388LX93_CHABU</name>
<dbReference type="EMBL" id="BFEA01000587">
    <property type="protein sequence ID" value="GBG86947.1"/>
    <property type="molecule type" value="Genomic_DNA"/>
</dbReference>
<comment type="subcellular location">
    <subcellularLocation>
        <location evidence="1">Endosome</location>
    </subcellularLocation>
</comment>
<dbReference type="GO" id="GO:0009898">
    <property type="term" value="C:cytoplasmic side of plasma membrane"/>
    <property type="evidence" value="ECO:0007669"/>
    <property type="project" value="TreeGrafter"/>
</dbReference>
<protein>
    <submittedName>
        <fullName evidence="6">Uncharacterized protein</fullName>
    </submittedName>
</protein>
<evidence type="ECO:0000313" key="7">
    <source>
        <dbReference type="Proteomes" id="UP000265515"/>
    </source>
</evidence>
<feature type="coiled-coil region" evidence="4">
    <location>
        <begin position="124"/>
        <end position="176"/>
    </location>
</feature>
<keyword evidence="3" id="KW-0967">Endosome</keyword>
<dbReference type="STRING" id="69332.A0A388LX93"/>
<dbReference type="Pfam" id="PF03357">
    <property type="entry name" value="Snf7"/>
    <property type="match status" value="1"/>
</dbReference>
<comment type="similarity">
    <text evidence="2">Belongs to the SNF7 family.</text>
</comment>
<evidence type="ECO:0000256" key="5">
    <source>
        <dbReference type="SAM" id="MobiDB-lite"/>
    </source>
</evidence>
<dbReference type="Proteomes" id="UP000265515">
    <property type="component" value="Unassembled WGS sequence"/>
</dbReference>
<evidence type="ECO:0000313" key="6">
    <source>
        <dbReference type="EMBL" id="GBG86947.1"/>
    </source>
</evidence>
<gene>
    <name evidence="6" type="ORF">CBR_g44400</name>
</gene>
<feature type="compositionally biased region" description="Low complexity" evidence="5">
    <location>
        <begin position="187"/>
        <end position="207"/>
    </location>
</feature>
<dbReference type="InterPro" id="IPR005024">
    <property type="entry name" value="Snf7_fam"/>
</dbReference>
<dbReference type="GO" id="GO:0032511">
    <property type="term" value="P:late endosome to vacuole transport via multivesicular body sorting pathway"/>
    <property type="evidence" value="ECO:0007669"/>
    <property type="project" value="TreeGrafter"/>
</dbReference>